<dbReference type="PANTHER" id="PTHR24096:SF353">
    <property type="entry name" value="GH16244P-RELATED"/>
    <property type="match status" value="1"/>
</dbReference>
<dbReference type="STRING" id="37546.A0A1B0G4V1"/>
<dbReference type="InterPro" id="IPR020845">
    <property type="entry name" value="AMP-binding_CS"/>
</dbReference>
<dbReference type="Gene3D" id="3.40.50.12780">
    <property type="entry name" value="N-terminal domain of ligase-like"/>
    <property type="match status" value="1"/>
</dbReference>
<evidence type="ECO:0000256" key="3">
    <source>
        <dbReference type="ARBA" id="ARBA00023140"/>
    </source>
</evidence>
<dbReference type="FunFam" id="3.40.50.12780:FF:000025">
    <property type="entry name" value="luciferin 4-monooxygenase"/>
    <property type="match status" value="1"/>
</dbReference>
<keyword evidence="4" id="KW-0812">Transmembrane</keyword>
<evidence type="ECO:0000256" key="2">
    <source>
        <dbReference type="ARBA" id="ARBA00006432"/>
    </source>
</evidence>
<dbReference type="PhylomeDB" id="A0A1B0G4V1"/>
<feature type="domain" description="AMP-binding enzyme C-terminal" evidence="6">
    <location>
        <begin position="443"/>
        <end position="519"/>
    </location>
</feature>
<feature type="transmembrane region" description="Helical" evidence="4">
    <location>
        <begin position="235"/>
        <end position="256"/>
    </location>
</feature>
<dbReference type="PROSITE" id="PS00455">
    <property type="entry name" value="AMP_BINDING"/>
    <property type="match status" value="1"/>
</dbReference>
<evidence type="ECO:0008006" key="9">
    <source>
        <dbReference type="Google" id="ProtNLM"/>
    </source>
</evidence>
<dbReference type="PANTHER" id="PTHR24096">
    <property type="entry name" value="LONG-CHAIN-FATTY-ACID--COA LIGASE"/>
    <property type="match status" value="1"/>
</dbReference>
<keyword evidence="3" id="KW-0576">Peroxisome</keyword>
<dbReference type="EnsemblMetazoa" id="GMOY008347-RA">
    <property type="protein sequence ID" value="GMOY008347-PA"/>
    <property type="gene ID" value="GMOY008347"/>
</dbReference>
<dbReference type="FunFam" id="3.30.300.30:FF:000007">
    <property type="entry name" value="4-coumarate--CoA ligase 2"/>
    <property type="match status" value="1"/>
</dbReference>
<dbReference type="InterPro" id="IPR042099">
    <property type="entry name" value="ANL_N_sf"/>
</dbReference>
<dbReference type="GO" id="GO:0046949">
    <property type="term" value="P:fatty-acyl-CoA biosynthetic process"/>
    <property type="evidence" value="ECO:0007669"/>
    <property type="project" value="TreeGrafter"/>
</dbReference>
<dbReference type="SUPFAM" id="SSF56801">
    <property type="entry name" value="Acetyl-CoA synthetase-like"/>
    <property type="match status" value="1"/>
</dbReference>
<protein>
    <recommendedName>
        <fullName evidence="9">Acyl-CoA synthetase</fullName>
    </recommendedName>
</protein>
<evidence type="ECO:0000259" key="6">
    <source>
        <dbReference type="Pfam" id="PF13193"/>
    </source>
</evidence>
<dbReference type="InterPro" id="IPR045851">
    <property type="entry name" value="AMP-bd_C_sf"/>
</dbReference>
<dbReference type="VEuPathDB" id="VectorBase:GMOY008347"/>
<dbReference type="EMBL" id="CCAG010020884">
    <property type="status" value="NOT_ANNOTATED_CDS"/>
    <property type="molecule type" value="Genomic_DNA"/>
</dbReference>
<evidence type="ECO:0000256" key="4">
    <source>
        <dbReference type="SAM" id="Phobius"/>
    </source>
</evidence>
<comment type="subcellular location">
    <subcellularLocation>
        <location evidence="1">Peroxisome</location>
    </subcellularLocation>
</comment>
<name>A0A1B0G4V1_GLOMM</name>
<dbReference type="InterPro" id="IPR000873">
    <property type="entry name" value="AMP-dep_synth/lig_dom"/>
</dbReference>
<organism evidence="7 8">
    <name type="scientific">Glossina morsitans morsitans</name>
    <name type="common">Savannah tsetse fly</name>
    <dbReference type="NCBI Taxonomy" id="37546"/>
    <lineage>
        <taxon>Eukaryota</taxon>
        <taxon>Metazoa</taxon>
        <taxon>Ecdysozoa</taxon>
        <taxon>Arthropoda</taxon>
        <taxon>Hexapoda</taxon>
        <taxon>Insecta</taxon>
        <taxon>Pterygota</taxon>
        <taxon>Neoptera</taxon>
        <taxon>Endopterygota</taxon>
        <taxon>Diptera</taxon>
        <taxon>Brachycera</taxon>
        <taxon>Muscomorpha</taxon>
        <taxon>Hippoboscoidea</taxon>
        <taxon>Glossinidae</taxon>
        <taxon>Glossina</taxon>
    </lineage>
</organism>
<keyword evidence="8" id="KW-1185">Reference proteome</keyword>
<dbReference type="Pfam" id="PF13193">
    <property type="entry name" value="AMP-binding_C"/>
    <property type="match status" value="1"/>
</dbReference>
<accession>A0A1B0G4V1</accession>
<comment type="similarity">
    <text evidence="2">Belongs to the ATP-dependent AMP-binding enzyme family.</text>
</comment>
<dbReference type="Gene3D" id="3.30.300.30">
    <property type="match status" value="1"/>
</dbReference>
<evidence type="ECO:0000313" key="8">
    <source>
        <dbReference type="Proteomes" id="UP000092444"/>
    </source>
</evidence>
<dbReference type="InterPro" id="IPR025110">
    <property type="entry name" value="AMP-bd_C"/>
</dbReference>
<keyword evidence="4" id="KW-0472">Membrane</keyword>
<proteinExistence type="inferred from homology"/>
<dbReference type="CDD" id="cd05911">
    <property type="entry name" value="Firefly_Luc_like"/>
    <property type="match status" value="1"/>
</dbReference>
<reference evidence="7" key="1">
    <citation type="submission" date="2020-05" db="UniProtKB">
        <authorList>
            <consortium name="EnsemblMetazoa"/>
        </authorList>
    </citation>
    <scope>IDENTIFICATION</scope>
    <source>
        <strain evidence="7">Yale</strain>
    </source>
</reference>
<evidence type="ECO:0000256" key="1">
    <source>
        <dbReference type="ARBA" id="ARBA00004275"/>
    </source>
</evidence>
<dbReference type="Pfam" id="PF00501">
    <property type="entry name" value="AMP-binding"/>
    <property type="match status" value="1"/>
</dbReference>
<dbReference type="GO" id="GO:0005777">
    <property type="term" value="C:peroxisome"/>
    <property type="evidence" value="ECO:0007669"/>
    <property type="project" value="UniProtKB-SubCell"/>
</dbReference>
<sequence>MISTKSIYDDKEKIWRGLDAPLLYDLNTSLGSAILEALMKDPNHITQICHPSGKTYTNGEIASLMIRVAQHFQKLNFKHGDIVGICAVNSDFIAPLVFGAWAAGLVINTMDVSFDKDGLRHAFLITKPKILFCDDVIYPVIKEIFEECNLTKTIYTVKGHIEGVPNIKEFLKCVGEEEKFNIPTLPMGGKELAVILYSSGTTGLPKGVCLTHADLLNRMIFKLQPNDRLICFSTLYWLSGIVVVIGVTTAGAIRIISEKAYSPDSFFDIIERYKATVMFTPPSQLAQAISSPRLQETDLSSLRTYLCGGSMVSYSLVVKLKSYAPKLLFINGYGMSEAAGACSYGEMKAENDVGEVSANMQLKVVDDNNLALGPGKHGEVHIRPKFAWHGYYKNPEATAATYDSKGWIHSGDIGYVDESGRVYLLDRKKDILKYNNFHFYPTEIENIISAIPDVVEVCVCGIPDISSGHLPAAAIVKKSNSTLTENDVYDYVASKMAHFKHLRGGVYFLDSLPKTPSGKNIRREVNNICVNKRNQILKKS</sequence>
<dbReference type="Proteomes" id="UP000092444">
    <property type="component" value="Unassembled WGS sequence"/>
</dbReference>
<keyword evidence="4" id="KW-1133">Transmembrane helix</keyword>
<dbReference type="GO" id="GO:0004467">
    <property type="term" value="F:long-chain fatty acid-CoA ligase activity"/>
    <property type="evidence" value="ECO:0007669"/>
    <property type="project" value="TreeGrafter"/>
</dbReference>
<evidence type="ECO:0000313" key="7">
    <source>
        <dbReference type="EnsemblMetazoa" id="GMOY008347-PA"/>
    </source>
</evidence>
<evidence type="ECO:0000259" key="5">
    <source>
        <dbReference type="Pfam" id="PF00501"/>
    </source>
</evidence>
<feature type="domain" description="AMP-dependent synthetase/ligase" evidence="5">
    <location>
        <begin position="41"/>
        <end position="392"/>
    </location>
</feature>
<dbReference type="AlphaFoldDB" id="A0A1B0G4V1"/>